<dbReference type="EMBL" id="CAJVCH010129784">
    <property type="protein sequence ID" value="CAG7726024.1"/>
    <property type="molecule type" value="Genomic_DNA"/>
</dbReference>
<dbReference type="AlphaFoldDB" id="A0A8J2JXP1"/>
<organism evidence="2 3">
    <name type="scientific">Allacma fusca</name>
    <dbReference type="NCBI Taxonomy" id="39272"/>
    <lineage>
        <taxon>Eukaryota</taxon>
        <taxon>Metazoa</taxon>
        <taxon>Ecdysozoa</taxon>
        <taxon>Arthropoda</taxon>
        <taxon>Hexapoda</taxon>
        <taxon>Collembola</taxon>
        <taxon>Symphypleona</taxon>
        <taxon>Sminthuridae</taxon>
        <taxon>Allacma</taxon>
    </lineage>
</organism>
<evidence type="ECO:0000256" key="1">
    <source>
        <dbReference type="SAM" id="MobiDB-lite"/>
    </source>
</evidence>
<evidence type="ECO:0000313" key="3">
    <source>
        <dbReference type="Proteomes" id="UP000708208"/>
    </source>
</evidence>
<protein>
    <submittedName>
        <fullName evidence="2">Uncharacterized protein</fullName>
    </submittedName>
</protein>
<feature type="non-terminal residue" evidence="2">
    <location>
        <position position="1"/>
    </location>
</feature>
<feature type="compositionally biased region" description="Acidic residues" evidence="1">
    <location>
        <begin position="22"/>
        <end position="32"/>
    </location>
</feature>
<feature type="compositionally biased region" description="Basic and acidic residues" evidence="1">
    <location>
        <begin position="40"/>
        <end position="61"/>
    </location>
</feature>
<dbReference type="Proteomes" id="UP000708208">
    <property type="component" value="Unassembled WGS sequence"/>
</dbReference>
<keyword evidence="3" id="KW-1185">Reference proteome</keyword>
<proteinExistence type="predicted"/>
<comment type="caution">
    <text evidence="2">The sequence shown here is derived from an EMBL/GenBank/DDBJ whole genome shotgun (WGS) entry which is preliminary data.</text>
</comment>
<feature type="compositionally biased region" description="Polar residues" evidence="1">
    <location>
        <begin position="9"/>
        <end position="21"/>
    </location>
</feature>
<feature type="region of interest" description="Disordered" evidence="1">
    <location>
        <begin position="1"/>
        <end position="61"/>
    </location>
</feature>
<reference evidence="2" key="1">
    <citation type="submission" date="2021-06" db="EMBL/GenBank/DDBJ databases">
        <authorList>
            <person name="Hodson N. C."/>
            <person name="Mongue J. A."/>
            <person name="Jaron S. K."/>
        </authorList>
    </citation>
    <scope>NUCLEOTIDE SEQUENCE</scope>
</reference>
<feature type="non-terminal residue" evidence="2">
    <location>
        <position position="61"/>
    </location>
</feature>
<evidence type="ECO:0000313" key="2">
    <source>
        <dbReference type="EMBL" id="CAG7726024.1"/>
    </source>
</evidence>
<gene>
    <name evidence="2" type="ORF">AFUS01_LOCUS14956</name>
</gene>
<accession>A0A8J2JXP1</accession>
<sequence length="61" mass="6468">GNYPPPAGQTPSPGSSNSNSDLNEDASSEEEIGNSQTVGGKDESKENGFGIDEDKKWKRLN</sequence>
<name>A0A8J2JXP1_9HEXA</name>